<feature type="region of interest" description="Disordered" evidence="1">
    <location>
        <begin position="37"/>
        <end position="65"/>
    </location>
</feature>
<dbReference type="PROSITE" id="PS51318">
    <property type="entry name" value="TAT"/>
    <property type="match status" value="1"/>
</dbReference>
<accession>A0A2C9DBT2</accession>
<protein>
    <recommendedName>
        <fullName evidence="4">Lipoprotein</fullName>
    </recommendedName>
</protein>
<dbReference type="OrthoDB" id="7374881at2"/>
<dbReference type="AlphaFoldDB" id="A0A2C9DBT2"/>
<evidence type="ECO:0000256" key="1">
    <source>
        <dbReference type="SAM" id="MobiDB-lite"/>
    </source>
</evidence>
<feature type="compositionally biased region" description="Low complexity" evidence="1">
    <location>
        <begin position="38"/>
        <end position="51"/>
    </location>
</feature>
<dbReference type="Proteomes" id="UP000223606">
    <property type="component" value="Chromosome 1"/>
</dbReference>
<name>A0A2C9DBT2_9HYPH</name>
<evidence type="ECO:0000313" key="3">
    <source>
        <dbReference type="Proteomes" id="UP000223606"/>
    </source>
</evidence>
<dbReference type="InterPro" id="IPR006311">
    <property type="entry name" value="TAT_signal"/>
</dbReference>
<dbReference type="RefSeq" id="WP_099557373.1">
    <property type="nucleotide sequence ID" value="NZ_LT960614.1"/>
</dbReference>
<organism evidence="2 3">
    <name type="scientific">Hartmannibacter diazotrophicus</name>
    <dbReference type="NCBI Taxonomy" id="1482074"/>
    <lineage>
        <taxon>Bacteria</taxon>
        <taxon>Pseudomonadati</taxon>
        <taxon>Pseudomonadota</taxon>
        <taxon>Alphaproteobacteria</taxon>
        <taxon>Hyphomicrobiales</taxon>
        <taxon>Pleomorphomonadaceae</taxon>
        <taxon>Hartmannibacter</taxon>
    </lineage>
</organism>
<evidence type="ECO:0008006" key="4">
    <source>
        <dbReference type="Google" id="ProtNLM"/>
    </source>
</evidence>
<evidence type="ECO:0000313" key="2">
    <source>
        <dbReference type="EMBL" id="SON57065.1"/>
    </source>
</evidence>
<dbReference type="EMBL" id="LT960614">
    <property type="protein sequence ID" value="SON57065.1"/>
    <property type="molecule type" value="Genomic_DNA"/>
</dbReference>
<gene>
    <name evidence="2" type="ORF">HDIA_3524</name>
</gene>
<proteinExistence type="predicted"/>
<sequence length="203" mass="20923">MTQGRPTPASPTRRQLLTSLGFAASAGFLAGCQTRKPASASNAGSAAGATIPAPPTATQPQAAPVQGTQATFRFDPLIGVPADKADRLAAAIGEKARARGLPLVRRNDPTATYRVLGSLSAVGDNQGTTVSYVWDVLDTSNRRLRRISGFELSGDASGDPWSGVTTTTIDAIAARTVEALAAWINLQAPATTVQLDPSAGQQI</sequence>
<keyword evidence="3" id="KW-1185">Reference proteome</keyword>
<dbReference type="PROSITE" id="PS51257">
    <property type="entry name" value="PROKAR_LIPOPROTEIN"/>
    <property type="match status" value="1"/>
</dbReference>
<dbReference type="KEGG" id="hdi:HDIA_3524"/>
<reference evidence="3" key="1">
    <citation type="submission" date="2017-09" db="EMBL/GenBank/DDBJ databases">
        <title>Genome sequence of Nannocystis excedens DSM 71.</title>
        <authorList>
            <person name="Blom J."/>
        </authorList>
    </citation>
    <scope>NUCLEOTIDE SEQUENCE [LARGE SCALE GENOMIC DNA]</scope>
    <source>
        <strain evidence="3">type strain: E19</strain>
    </source>
</reference>